<dbReference type="EMBL" id="LNTA01000237">
    <property type="protein sequence ID" value="KWV12087.1"/>
    <property type="molecule type" value="Genomic_DNA"/>
</dbReference>
<sequence length="84" mass="9184">MLPGHFLLLEFFPLLGGHQVATPLLIGLHLRRLLDLCGYTRNSDIIIGEQRSSQSIEVGVACAESLPPLLPFFLCVVEAAVERA</sequence>
<dbReference type="Proteomes" id="UP000055854">
    <property type="component" value="Unassembled WGS sequence"/>
</dbReference>
<organism evidence="1 2">
    <name type="scientific">Xanthomonas campestris pv. translucens</name>
    <dbReference type="NCBI Taxonomy" id="343"/>
    <lineage>
        <taxon>Bacteria</taxon>
        <taxon>Pseudomonadati</taxon>
        <taxon>Pseudomonadota</taxon>
        <taxon>Gammaproteobacteria</taxon>
        <taxon>Lysobacterales</taxon>
        <taxon>Lysobacteraceae</taxon>
        <taxon>Xanthomonas</taxon>
        <taxon>Xanthomonas translucens group</taxon>
    </lineage>
</organism>
<evidence type="ECO:0000313" key="1">
    <source>
        <dbReference type="EMBL" id="KWV12087.1"/>
    </source>
</evidence>
<accession>A0A109HH34</accession>
<proteinExistence type="predicted"/>
<dbReference type="AlphaFoldDB" id="A0A109HH34"/>
<reference evidence="1 2" key="1">
    <citation type="submission" date="2015-11" db="EMBL/GenBank/DDBJ databases">
        <title>Long Read and Single Molecule DNA Sequencing Simplifies Genome Assembly and TAL Effector Gene Analysis of Xanthomonas translucens.</title>
        <authorList>
            <person name="Peng Z."/>
            <person name="Hu Y."/>
            <person name="Xie J."/>
            <person name="Potnis N."/>
            <person name="Akhunova A."/>
            <person name="Jones J."/>
            <person name="Liu Z."/>
            <person name="White F."/>
            <person name="Liu S."/>
        </authorList>
    </citation>
    <scope>NUCLEOTIDE SEQUENCE [LARGE SCALE GENOMIC DNA]</scope>
    <source>
        <strain evidence="1 2">B1</strain>
    </source>
</reference>
<comment type="caution">
    <text evidence="1">The sequence shown here is derived from an EMBL/GenBank/DDBJ whole genome shotgun (WGS) entry which is preliminary data.</text>
</comment>
<protein>
    <submittedName>
        <fullName evidence="1">Uncharacterized protein</fullName>
    </submittedName>
</protein>
<name>A0A109HH34_XANCT</name>
<gene>
    <name evidence="1" type="ORF">ATB53_01325</name>
</gene>
<evidence type="ECO:0000313" key="2">
    <source>
        <dbReference type="Proteomes" id="UP000055854"/>
    </source>
</evidence>